<evidence type="ECO:0000256" key="2">
    <source>
        <dbReference type="ARBA" id="ARBA00023235"/>
    </source>
</evidence>
<dbReference type="PANTHER" id="PTHR21139">
    <property type="entry name" value="TRIOSEPHOSPHATE ISOMERASE"/>
    <property type="match status" value="1"/>
</dbReference>
<comment type="pathway">
    <text evidence="3">Carbohydrate degradation; glycolysis; D-glyceraldehyde 3-phosphate from glycerone phosphate: step 1/1.</text>
</comment>
<dbReference type="CDD" id="cd00311">
    <property type="entry name" value="TIM"/>
    <property type="match status" value="1"/>
</dbReference>
<keyword evidence="2 3" id="KW-0413">Isomerase</keyword>
<keyword evidence="3" id="KW-0312">Gluconeogenesis</keyword>
<dbReference type="EMBL" id="JAFDVD010000017">
    <property type="protein sequence ID" value="MBM6401796.1"/>
    <property type="molecule type" value="Genomic_DNA"/>
</dbReference>
<sequence>MLRVWLGTSWKMTKTLAEARAWTSAVTAVPVPDGVEAFVLPSHTALSAVRDAVPSGHRLRVGAQDAHWSDGPERTGEVSVAQVRDAGASLVEVGHSERRLGLGEDDALVARKARAVLDGGLTLLLCVGETAEVRAGGGHRRHVAGQVRSALAALRPEQAASVVVAYEPVWSIGVDGRPAAPTDVAPVVDALRAALTDLASGVDVPVLYGGSVDPANAEALLDTGVDGLFVGRAAWEPGGYLALLDLVAQRAGRRVTQ</sequence>
<dbReference type="Proteomes" id="UP001430172">
    <property type="component" value="Unassembled WGS sequence"/>
</dbReference>
<evidence type="ECO:0000313" key="5">
    <source>
        <dbReference type="Proteomes" id="UP001430172"/>
    </source>
</evidence>
<evidence type="ECO:0000256" key="1">
    <source>
        <dbReference type="ARBA" id="ARBA00007422"/>
    </source>
</evidence>
<evidence type="ECO:0000313" key="4">
    <source>
        <dbReference type="EMBL" id="MBM6401796.1"/>
    </source>
</evidence>
<proteinExistence type="inferred from homology"/>
<organism evidence="4 5">
    <name type="scientific">Phycicoccus sonneratiae</name>
    <dbReference type="NCBI Taxonomy" id="2807628"/>
    <lineage>
        <taxon>Bacteria</taxon>
        <taxon>Bacillati</taxon>
        <taxon>Actinomycetota</taxon>
        <taxon>Actinomycetes</taxon>
        <taxon>Micrococcales</taxon>
        <taxon>Intrasporangiaceae</taxon>
        <taxon>Phycicoccus</taxon>
    </lineage>
</organism>
<comment type="caution">
    <text evidence="4">The sequence shown here is derived from an EMBL/GenBank/DDBJ whole genome shotgun (WGS) entry which is preliminary data.</text>
</comment>
<comment type="similarity">
    <text evidence="1 3">Belongs to the triosephosphate isomerase family.</text>
</comment>
<protein>
    <recommendedName>
        <fullName evidence="3">Triosephosphate isomerase</fullName>
        <ecNumber evidence="3">5.3.1.1</ecNumber>
    </recommendedName>
</protein>
<keyword evidence="3" id="KW-0324">Glycolysis</keyword>
<comment type="catalytic activity">
    <reaction evidence="3">
        <text>D-glyceraldehyde 3-phosphate = dihydroxyacetone phosphate</text>
        <dbReference type="Rhea" id="RHEA:18585"/>
        <dbReference type="ChEBI" id="CHEBI:57642"/>
        <dbReference type="ChEBI" id="CHEBI:59776"/>
        <dbReference type="EC" id="5.3.1.1"/>
    </reaction>
</comment>
<dbReference type="EC" id="5.3.1.1" evidence="3"/>
<evidence type="ECO:0000256" key="3">
    <source>
        <dbReference type="RuleBase" id="RU363013"/>
    </source>
</evidence>
<accession>A0ABS2CPI8</accession>
<dbReference type="GO" id="GO:0016853">
    <property type="term" value="F:isomerase activity"/>
    <property type="evidence" value="ECO:0007669"/>
    <property type="project" value="UniProtKB-KW"/>
</dbReference>
<dbReference type="InterPro" id="IPR013785">
    <property type="entry name" value="Aldolase_TIM"/>
</dbReference>
<dbReference type="SUPFAM" id="SSF51351">
    <property type="entry name" value="Triosephosphate isomerase (TIM)"/>
    <property type="match status" value="1"/>
</dbReference>
<gene>
    <name evidence="4" type="ORF">JQN70_15475</name>
</gene>
<dbReference type="Gene3D" id="3.20.20.70">
    <property type="entry name" value="Aldolase class I"/>
    <property type="match status" value="1"/>
</dbReference>
<dbReference type="Pfam" id="PF00121">
    <property type="entry name" value="TIM"/>
    <property type="match status" value="1"/>
</dbReference>
<dbReference type="InterPro" id="IPR000652">
    <property type="entry name" value="Triosephosphate_isomerase"/>
</dbReference>
<comment type="subcellular location">
    <subcellularLocation>
        <location evidence="3">Cytoplasm</location>
    </subcellularLocation>
</comment>
<dbReference type="PROSITE" id="PS51440">
    <property type="entry name" value="TIM_2"/>
    <property type="match status" value="1"/>
</dbReference>
<comment type="pathway">
    <text evidence="3">Carbohydrate biosynthesis; gluconeogenesis.</text>
</comment>
<name>A0ABS2CPI8_9MICO</name>
<keyword evidence="5" id="KW-1185">Reference proteome</keyword>
<keyword evidence="3" id="KW-0963">Cytoplasm</keyword>
<comment type="subunit">
    <text evidence="3">Homodimer.</text>
</comment>
<dbReference type="PANTHER" id="PTHR21139:SF42">
    <property type="entry name" value="TRIOSEPHOSPHATE ISOMERASE"/>
    <property type="match status" value="1"/>
</dbReference>
<reference evidence="4" key="1">
    <citation type="submission" date="2021-02" db="EMBL/GenBank/DDBJ databases">
        <title>Phycicoccus sp. MQZ13P-5T, whole genome shotgun sequence.</title>
        <authorList>
            <person name="Tuo L."/>
        </authorList>
    </citation>
    <scope>NUCLEOTIDE SEQUENCE</scope>
    <source>
        <strain evidence="4">MQZ13P-5</strain>
    </source>
</reference>
<dbReference type="InterPro" id="IPR035990">
    <property type="entry name" value="TIM_sf"/>
</dbReference>